<comment type="caution">
    <text evidence="2">The sequence shown here is derived from an EMBL/GenBank/DDBJ whole genome shotgun (WGS) entry which is preliminary data.</text>
</comment>
<sequence length="65" mass="7294">MIKTTNRGLKANRFLMTLTVVAALSGTPALAEQGKTTREMDHSGHPMNHKEMNHQGMDHSNHKKR</sequence>
<name>A0A2H9T5S7_9ZZZZ</name>
<gene>
    <name evidence="2" type="ORF">CI610_02488</name>
</gene>
<organism evidence="2">
    <name type="scientific">invertebrate metagenome</name>
    <dbReference type="NCBI Taxonomy" id="1711999"/>
    <lineage>
        <taxon>unclassified sequences</taxon>
        <taxon>metagenomes</taxon>
        <taxon>organismal metagenomes</taxon>
    </lineage>
</organism>
<feature type="region of interest" description="Disordered" evidence="1">
    <location>
        <begin position="30"/>
        <end position="65"/>
    </location>
</feature>
<evidence type="ECO:0000313" key="2">
    <source>
        <dbReference type="EMBL" id="PJE78576.1"/>
    </source>
</evidence>
<evidence type="ECO:0000256" key="1">
    <source>
        <dbReference type="SAM" id="MobiDB-lite"/>
    </source>
</evidence>
<feature type="compositionally biased region" description="Basic and acidic residues" evidence="1">
    <location>
        <begin position="35"/>
        <end position="65"/>
    </location>
</feature>
<reference evidence="2" key="1">
    <citation type="journal article" date="2017" name="Appl. Environ. Microbiol.">
        <title>Molecular characterization of an Endozoicomonas-like organism causing infection in king scallop Pecten maximus L.</title>
        <authorList>
            <person name="Cano I."/>
            <person name="van Aerle R."/>
            <person name="Ross S."/>
            <person name="Verner-Jeffreys D.W."/>
            <person name="Paley R.K."/>
            <person name="Rimmer G."/>
            <person name="Ryder D."/>
            <person name="Hooper P."/>
            <person name="Stone D."/>
            <person name="Feist S.W."/>
        </authorList>
    </citation>
    <scope>NUCLEOTIDE SEQUENCE</scope>
</reference>
<accession>A0A2H9T5S7</accession>
<dbReference type="AlphaFoldDB" id="A0A2H9T5S7"/>
<proteinExistence type="predicted"/>
<dbReference type="EMBL" id="NSIT01000157">
    <property type="protein sequence ID" value="PJE78576.1"/>
    <property type="molecule type" value="Genomic_DNA"/>
</dbReference>
<protein>
    <submittedName>
        <fullName evidence="2">Uncharacterized protein</fullName>
    </submittedName>
</protein>